<evidence type="ECO:0000256" key="2">
    <source>
        <dbReference type="SAM" id="Phobius"/>
    </source>
</evidence>
<dbReference type="PROSITE" id="PS51898">
    <property type="entry name" value="TYR_RECOMBINASE"/>
    <property type="match status" value="1"/>
</dbReference>
<keyword evidence="2" id="KW-0812">Transmembrane</keyword>
<proteinExistence type="predicted"/>
<reference evidence="4 5" key="1">
    <citation type="submission" date="2016-02" db="EMBL/GenBank/DDBJ databases">
        <title>Genome analysis of coral dinoflagellate symbionts highlights evolutionary adaptations to a symbiotic lifestyle.</title>
        <authorList>
            <person name="Aranda M."/>
            <person name="Li Y."/>
            <person name="Liew Y.J."/>
            <person name="Baumgarten S."/>
            <person name="Simakov O."/>
            <person name="Wilson M."/>
            <person name="Piel J."/>
            <person name="Ashoor H."/>
            <person name="Bougouffa S."/>
            <person name="Bajic V.B."/>
            <person name="Ryu T."/>
            <person name="Ravasi T."/>
            <person name="Bayer T."/>
            <person name="Micklem G."/>
            <person name="Kim H."/>
            <person name="Bhak J."/>
            <person name="Lajeunesse T.C."/>
            <person name="Voolstra C.R."/>
        </authorList>
    </citation>
    <scope>NUCLEOTIDE SEQUENCE [LARGE SCALE GENOMIC DNA]</scope>
    <source>
        <strain evidence="4 5">CCMP2467</strain>
    </source>
</reference>
<sequence>MFGRGPDASRSEDVSDCVVDLEVGGPEEQQQGLGLSEDSEVVAEYEAAAQYKEVHLRISEKKAVRNAYQATVLGGELDGVRGDLAAPRLKTAALCCLTFQLIVLGFCTKGLLQCILGCWVFVTMFRRPAMSLLGQVYHDLQGREDSEVFRLSMEVKQELLQLIIWAPMMFSNLRAEPIEALFCTDASPFAAGVCQAQMPKEAVLELLRHADYKGHHTMLQPAISSYLDMHQYFAEPAPYKLPGSLTEGILFDVCEVFLGEGTLSLAASRLGLCVHPGFKLDGDNQGDLLQSQPMHHIIGLICRRVGASHWLTNNPDLLQMEGLTPVVASRRRELYAKFCRWIEEELKCEFAQVCASGLLLSTALVGYGKSLFYSGQPKYMFSESINAVSDQFKHLRAHFAAAWSILSRWEEEEPGERSMVMPESLLRAAVTLALLWRWPHFAGFLLVGFHALLRPSEILRLRRRDLILPRDLLTDVPVAFVRILGSKTKRFLQRQHARISDALSVAFLDALFGHCHPLSPLFDCSPAVLRRRWNALFSALGVPVSEDQHGITPKSLRGSGATWLYQRTEEVEKIMWRGRWQQKRTLEHYLQDVAGQLLLVDLAESHRHQIQQLANLAACFLVSFVNSFHDARSST</sequence>
<gene>
    <name evidence="4" type="ORF">AK812_SmicGene7120</name>
</gene>
<dbReference type="OrthoDB" id="443994at2759"/>
<dbReference type="GO" id="GO:0015074">
    <property type="term" value="P:DNA integration"/>
    <property type="evidence" value="ECO:0007669"/>
    <property type="project" value="InterPro"/>
</dbReference>
<accession>A0A1Q9EPF1</accession>
<name>A0A1Q9EPF1_SYMMI</name>
<dbReference type="GO" id="GO:0006310">
    <property type="term" value="P:DNA recombination"/>
    <property type="evidence" value="ECO:0007669"/>
    <property type="project" value="UniProtKB-KW"/>
</dbReference>
<dbReference type="AlphaFoldDB" id="A0A1Q9EPF1"/>
<dbReference type="Gene3D" id="1.10.443.10">
    <property type="entry name" value="Intergrase catalytic core"/>
    <property type="match status" value="1"/>
</dbReference>
<organism evidence="4 5">
    <name type="scientific">Symbiodinium microadriaticum</name>
    <name type="common">Dinoflagellate</name>
    <name type="synonym">Zooxanthella microadriatica</name>
    <dbReference type="NCBI Taxonomy" id="2951"/>
    <lineage>
        <taxon>Eukaryota</taxon>
        <taxon>Sar</taxon>
        <taxon>Alveolata</taxon>
        <taxon>Dinophyceae</taxon>
        <taxon>Suessiales</taxon>
        <taxon>Symbiodiniaceae</taxon>
        <taxon>Symbiodinium</taxon>
    </lineage>
</organism>
<dbReference type="SUPFAM" id="SSF56349">
    <property type="entry name" value="DNA breaking-rejoining enzymes"/>
    <property type="match status" value="1"/>
</dbReference>
<dbReference type="InterPro" id="IPR002104">
    <property type="entry name" value="Integrase_catalytic"/>
</dbReference>
<comment type="caution">
    <text evidence="4">The sequence shown here is derived from an EMBL/GenBank/DDBJ whole genome shotgun (WGS) entry which is preliminary data.</text>
</comment>
<dbReference type="Proteomes" id="UP000186817">
    <property type="component" value="Unassembled WGS sequence"/>
</dbReference>
<evidence type="ECO:0000313" key="5">
    <source>
        <dbReference type="Proteomes" id="UP000186817"/>
    </source>
</evidence>
<feature type="domain" description="Tyr recombinase" evidence="3">
    <location>
        <begin position="420"/>
        <end position="603"/>
    </location>
</feature>
<dbReference type="EMBL" id="LSRX01000100">
    <property type="protein sequence ID" value="OLQ09258.1"/>
    <property type="molecule type" value="Genomic_DNA"/>
</dbReference>
<dbReference type="InterPro" id="IPR013762">
    <property type="entry name" value="Integrase-like_cat_sf"/>
</dbReference>
<keyword evidence="2" id="KW-0472">Membrane</keyword>
<protein>
    <recommendedName>
        <fullName evidence="3">Tyr recombinase domain-containing protein</fullName>
    </recommendedName>
</protein>
<evidence type="ECO:0000313" key="4">
    <source>
        <dbReference type="EMBL" id="OLQ09258.1"/>
    </source>
</evidence>
<evidence type="ECO:0000259" key="3">
    <source>
        <dbReference type="PROSITE" id="PS51898"/>
    </source>
</evidence>
<keyword evidence="1" id="KW-0233">DNA recombination</keyword>
<keyword evidence="5" id="KW-1185">Reference proteome</keyword>
<dbReference type="InterPro" id="IPR011010">
    <property type="entry name" value="DNA_brk_join_enz"/>
</dbReference>
<evidence type="ECO:0000256" key="1">
    <source>
        <dbReference type="ARBA" id="ARBA00023172"/>
    </source>
</evidence>
<dbReference type="GO" id="GO:0003677">
    <property type="term" value="F:DNA binding"/>
    <property type="evidence" value="ECO:0007669"/>
    <property type="project" value="InterPro"/>
</dbReference>
<feature type="transmembrane region" description="Helical" evidence="2">
    <location>
        <begin position="97"/>
        <end position="122"/>
    </location>
</feature>
<keyword evidence="2" id="KW-1133">Transmembrane helix</keyword>